<reference evidence="5" key="3">
    <citation type="submission" date="2020-02" db="EMBL/GenBank/DDBJ databases">
        <authorList>
            <person name="Sarangi A.N."/>
            <person name="Ghosh S."/>
            <person name="Mukherjee M."/>
            <person name="Tripathy S."/>
        </authorList>
    </citation>
    <scope>NUCLEOTIDE SEQUENCE</scope>
    <source>
        <strain evidence="5">BDU141951</strain>
    </source>
</reference>
<evidence type="ECO:0000256" key="3">
    <source>
        <dbReference type="ARBA" id="ARBA00022989"/>
    </source>
</evidence>
<gene>
    <name evidence="5" type="ORF">QQ91_008905</name>
</gene>
<keyword evidence="2" id="KW-0812">Transmembrane</keyword>
<evidence type="ECO:0000256" key="2">
    <source>
        <dbReference type="ARBA" id="ARBA00022692"/>
    </source>
</evidence>
<accession>A0A0C1V5A7</accession>
<reference evidence="5" key="2">
    <citation type="journal article" date="2015" name="Genome Announc.">
        <title>Draft Genome Sequence of Filamentous Marine Cyanobacterium Lyngbya confervoides Strain BDU141951.</title>
        <authorList>
            <person name="Chandrababunaidu M.M."/>
            <person name="Sen D."/>
            <person name="Tripathy S."/>
        </authorList>
    </citation>
    <scope>NUCLEOTIDE SEQUENCE</scope>
    <source>
        <strain evidence="5">BDU141951</strain>
    </source>
</reference>
<reference evidence="5" key="1">
    <citation type="submission" date="2014-11" db="EMBL/GenBank/DDBJ databases">
        <authorList>
            <person name="Malar M.C."/>
            <person name="Sen D."/>
            <person name="Tripathy S."/>
        </authorList>
    </citation>
    <scope>NUCLEOTIDE SEQUENCE</scope>
    <source>
        <strain evidence="5">BDU141951</strain>
    </source>
</reference>
<sequence>MRYLIQAYRRLLTHPQYGIWVFFGSLLYLISPIDISPDIIPFVGQIDDVALIMLMASAATQWLSQQFLKEETAESQPSDEGASETVDVKAVEVD</sequence>
<evidence type="ECO:0000256" key="4">
    <source>
        <dbReference type="ARBA" id="ARBA00023136"/>
    </source>
</evidence>
<keyword evidence="3" id="KW-1133">Transmembrane helix</keyword>
<comment type="caution">
    <text evidence="5">The sequence shown here is derived from an EMBL/GenBank/DDBJ whole genome shotgun (WGS) entry which is preliminary data.</text>
</comment>
<proteinExistence type="predicted"/>
<dbReference type="InterPro" id="IPR010652">
    <property type="entry name" value="DUF1232"/>
</dbReference>
<dbReference type="AlphaFoldDB" id="A0A0C1V5A7"/>
<comment type="subcellular location">
    <subcellularLocation>
        <location evidence="1">Endomembrane system</location>
        <topology evidence="1">Multi-pass membrane protein</topology>
    </subcellularLocation>
</comment>
<dbReference type="GO" id="GO:0012505">
    <property type="term" value="C:endomembrane system"/>
    <property type="evidence" value="ECO:0007669"/>
    <property type="project" value="UniProtKB-SubCell"/>
</dbReference>
<protein>
    <submittedName>
        <fullName evidence="5">DUF1232 domain-containing protein</fullName>
    </submittedName>
</protein>
<name>A0A0C1V5A7_9CYAN</name>
<organism evidence="5">
    <name type="scientific">Lyngbya confervoides BDU141951</name>
    <dbReference type="NCBI Taxonomy" id="1574623"/>
    <lineage>
        <taxon>Bacteria</taxon>
        <taxon>Bacillati</taxon>
        <taxon>Cyanobacteriota</taxon>
        <taxon>Cyanophyceae</taxon>
        <taxon>Oscillatoriophycideae</taxon>
        <taxon>Oscillatoriales</taxon>
        <taxon>Microcoleaceae</taxon>
        <taxon>Lyngbya</taxon>
    </lineage>
</organism>
<keyword evidence="4" id="KW-0472">Membrane</keyword>
<evidence type="ECO:0000313" key="5">
    <source>
        <dbReference type="EMBL" id="NEV67237.1"/>
    </source>
</evidence>
<dbReference type="EMBL" id="JTHE02000003">
    <property type="protein sequence ID" value="NEV67237.1"/>
    <property type="molecule type" value="Genomic_DNA"/>
</dbReference>
<evidence type="ECO:0000256" key="1">
    <source>
        <dbReference type="ARBA" id="ARBA00004127"/>
    </source>
</evidence>
<dbReference type="Pfam" id="PF06803">
    <property type="entry name" value="DUF1232"/>
    <property type="match status" value="1"/>
</dbReference>